<evidence type="ECO:0000313" key="7">
    <source>
        <dbReference type="Proteomes" id="UP001595824"/>
    </source>
</evidence>
<dbReference type="Proteomes" id="UP001595824">
    <property type="component" value="Unassembled WGS sequence"/>
</dbReference>
<comment type="similarity">
    <text evidence="1">Belongs to the bacterial solute-binding protein 3 family.</text>
</comment>
<feature type="signal peptide" evidence="4">
    <location>
        <begin position="1"/>
        <end position="33"/>
    </location>
</feature>
<evidence type="ECO:0000313" key="6">
    <source>
        <dbReference type="EMBL" id="MFC4330548.1"/>
    </source>
</evidence>
<dbReference type="RefSeq" id="WP_381741482.1">
    <property type="nucleotide sequence ID" value="NZ_JBHSDP010000024.1"/>
</dbReference>
<comment type="caution">
    <text evidence="6">The sequence shown here is derived from an EMBL/GenBank/DDBJ whole genome shotgun (WGS) entry which is preliminary data.</text>
</comment>
<feature type="chain" id="PRO_5047185311" evidence="4">
    <location>
        <begin position="34"/>
        <end position="325"/>
    </location>
</feature>
<accession>A0ABV8TIY3</accession>
<reference evidence="7" key="1">
    <citation type="journal article" date="2019" name="Int. J. Syst. Evol. Microbiol.">
        <title>The Global Catalogue of Microorganisms (GCM) 10K type strain sequencing project: providing services to taxonomists for standard genome sequencing and annotation.</title>
        <authorList>
            <consortium name="The Broad Institute Genomics Platform"/>
            <consortium name="The Broad Institute Genome Sequencing Center for Infectious Disease"/>
            <person name="Wu L."/>
            <person name="Ma J."/>
        </authorList>
    </citation>
    <scope>NUCLEOTIDE SEQUENCE [LARGE SCALE GENOMIC DNA]</scope>
    <source>
        <strain evidence="7">PCU 347</strain>
    </source>
</reference>
<evidence type="ECO:0000256" key="4">
    <source>
        <dbReference type="SAM" id="SignalP"/>
    </source>
</evidence>
<dbReference type="InterPro" id="IPR001638">
    <property type="entry name" value="Solute-binding_3/MltF_N"/>
</dbReference>
<keyword evidence="2" id="KW-0813">Transport</keyword>
<keyword evidence="7" id="KW-1185">Reference proteome</keyword>
<dbReference type="SUPFAM" id="SSF53850">
    <property type="entry name" value="Periplasmic binding protein-like II"/>
    <property type="match status" value="1"/>
</dbReference>
<dbReference type="InterPro" id="IPR051455">
    <property type="entry name" value="Bact_solute-bind_prot3"/>
</dbReference>
<dbReference type="CDD" id="cd13690">
    <property type="entry name" value="PBP2_GluB"/>
    <property type="match status" value="1"/>
</dbReference>
<feature type="domain" description="Solute-binding protein family 3/N-terminal" evidence="5">
    <location>
        <begin position="91"/>
        <end position="313"/>
    </location>
</feature>
<dbReference type="Pfam" id="PF00497">
    <property type="entry name" value="SBP_bac_3"/>
    <property type="match status" value="1"/>
</dbReference>
<dbReference type="SMART" id="SM00062">
    <property type="entry name" value="PBPb"/>
    <property type="match status" value="1"/>
</dbReference>
<gene>
    <name evidence="6" type="ORF">ACFPC0_22730</name>
</gene>
<name>A0ABV8TIY3_9ACTN</name>
<dbReference type="PANTHER" id="PTHR30085">
    <property type="entry name" value="AMINO ACID ABC TRANSPORTER PERMEASE"/>
    <property type="match status" value="1"/>
</dbReference>
<sequence length="325" mass="33208">MLNRSQDRITSARTTVTCAAVVFVAVASLTATACSGNTAGGAAVPGGRTSAAAAAGAGSDAVDRLVQAEQPAEGALLPSGSTAAGIRKKGTLTVGGTQTAALFSLLDPTTGKVEGFDAAMSRLLAKYVTGKDSVKRVNVTAATREALLKNHAVDAVFATYTITPERKKQVAFAGPYYEDGLAIEVRASESGVRTLADLAGKTVVTQSASTAATAVKQGAPTAKVQLFDTNVECVQALRQGRADAYVLDQGILAGNASTNPEVKVLAGTFSKEPYGIGLPLDEPDFREFVDGWLKKIAADGTWAKVWKATVGTQVPGPAPAPPAIG</sequence>
<dbReference type="Gene3D" id="3.40.190.10">
    <property type="entry name" value="Periplasmic binding protein-like II"/>
    <property type="match status" value="2"/>
</dbReference>
<dbReference type="PROSITE" id="PS51257">
    <property type="entry name" value="PROKAR_LIPOPROTEIN"/>
    <property type="match status" value="1"/>
</dbReference>
<organism evidence="6 7">
    <name type="scientific">Streptomyces andamanensis</name>
    <dbReference type="NCBI Taxonomy" id="1565035"/>
    <lineage>
        <taxon>Bacteria</taxon>
        <taxon>Bacillati</taxon>
        <taxon>Actinomycetota</taxon>
        <taxon>Actinomycetes</taxon>
        <taxon>Kitasatosporales</taxon>
        <taxon>Streptomycetaceae</taxon>
        <taxon>Streptomyces</taxon>
    </lineage>
</organism>
<keyword evidence="3 4" id="KW-0732">Signal</keyword>
<evidence type="ECO:0000259" key="5">
    <source>
        <dbReference type="SMART" id="SM00062"/>
    </source>
</evidence>
<dbReference type="EMBL" id="JBHSDP010000024">
    <property type="protein sequence ID" value="MFC4330548.1"/>
    <property type="molecule type" value="Genomic_DNA"/>
</dbReference>
<dbReference type="PANTHER" id="PTHR30085:SF6">
    <property type="entry name" value="ABC TRANSPORTER GLUTAMINE-BINDING PROTEIN GLNH"/>
    <property type="match status" value="1"/>
</dbReference>
<proteinExistence type="inferred from homology"/>
<evidence type="ECO:0000256" key="3">
    <source>
        <dbReference type="ARBA" id="ARBA00022729"/>
    </source>
</evidence>
<evidence type="ECO:0000256" key="1">
    <source>
        <dbReference type="ARBA" id="ARBA00010333"/>
    </source>
</evidence>
<protein>
    <submittedName>
        <fullName evidence="6">Glutamate ABC transporter substrate-binding protein</fullName>
    </submittedName>
</protein>
<evidence type="ECO:0000256" key="2">
    <source>
        <dbReference type="ARBA" id="ARBA00022448"/>
    </source>
</evidence>